<feature type="domain" description="Glycosyltransferase 2-like" evidence="1">
    <location>
        <begin position="22"/>
        <end position="163"/>
    </location>
</feature>
<sequence>MSTLYEAKKKRIKTTHLAASVSIITPMFNSEDFISETIASVINQTYKNWELLLIDDGSTDGTIDLVQPFLNSHSNIKLLKNETNAGAAISRNKGIREAKGDYIAFLDADDLWKPTKIEVQLAFMEANKCDVSFTSYELINESGKLLNKAKIALKSVSYSKELKSNYIGNLTGMYHAKVLGEIITPNLRKRQDWLLWLAAIKKSGKPAQGIQESLAYYRIRENSMSANKFSLVKHNYWVYKKGLGFSTLKSMYCMVVFLKEHFFVKPKEVVISGKT</sequence>
<reference evidence="2 3" key="1">
    <citation type="submission" date="2024-09" db="EMBL/GenBank/DDBJ databases">
        <authorList>
            <person name="Sun Q."/>
            <person name="Mori K."/>
        </authorList>
    </citation>
    <scope>NUCLEOTIDE SEQUENCE [LARGE SCALE GENOMIC DNA]</scope>
    <source>
        <strain evidence="2 3">CECT 8300</strain>
    </source>
</reference>
<dbReference type="Pfam" id="PF00535">
    <property type="entry name" value="Glycos_transf_2"/>
    <property type="match status" value="1"/>
</dbReference>
<dbReference type="CDD" id="cd00761">
    <property type="entry name" value="Glyco_tranf_GTA_type"/>
    <property type="match status" value="1"/>
</dbReference>
<dbReference type="SUPFAM" id="SSF53448">
    <property type="entry name" value="Nucleotide-diphospho-sugar transferases"/>
    <property type="match status" value="1"/>
</dbReference>
<dbReference type="RefSeq" id="WP_290269231.1">
    <property type="nucleotide sequence ID" value="NZ_JAUFQP010000007.1"/>
</dbReference>
<dbReference type="InterPro" id="IPR029044">
    <property type="entry name" value="Nucleotide-diphossugar_trans"/>
</dbReference>
<dbReference type="PANTHER" id="PTHR22916:SF3">
    <property type="entry name" value="UDP-GLCNAC:BETAGAL BETA-1,3-N-ACETYLGLUCOSAMINYLTRANSFERASE-LIKE PROTEIN 1"/>
    <property type="match status" value="1"/>
</dbReference>
<accession>A0ABV5GVC2</accession>
<dbReference type="InterPro" id="IPR001173">
    <property type="entry name" value="Glyco_trans_2-like"/>
</dbReference>
<dbReference type="EMBL" id="JBHMFA010000001">
    <property type="protein sequence ID" value="MFB9103579.1"/>
    <property type="molecule type" value="Genomic_DNA"/>
</dbReference>
<keyword evidence="3" id="KW-1185">Reference proteome</keyword>
<dbReference type="Proteomes" id="UP001589590">
    <property type="component" value="Unassembled WGS sequence"/>
</dbReference>
<proteinExistence type="predicted"/>
<name>A0ABV5GVC2_9FLAO</name>
<comment type="caution">
    <text evidence="2">The sequence shown here is derived from an EMBL/GenBank/DDBJ whole genome shotgun (WGS) entry which is preliminary data.</text>
</comment>
<evidence type="ECO:0000313" key="2">
    <source>
        <dbReference type="EMBL" id="MFB9103579.1"/>
    </source>
</evidence>
<dbReference type="PANTHER" id="PTHR22916">
    <property type="entry name" value="GLYCOSYLTRANSFERASE"/>
    <property type="match status" value="1"/>
</dbReference>
<protein>
    <submittedName>
        <fullName evidence="2">Glycosyltransferase family 2 protein</fullName>
    </submittedName>
</protein>
<gene>
    <name evidence="2" type="ORF">ACFFU1_01610</name>
</gene>
<dbReference type="Gene3D" id="3.90.550.10">
    <property type="entry name" value="Spore Coat Polysaccharide Biosynthesis Protein SpsA, Chain A"/>
    <property type="match status" value="1"/>
</dbReference>
<organism evidence="2 3">
    <name type="scientific">Algibacter miyuki</name>
    <dbReference type="NCBI Taxonomy" id="1306933"/>
    <lineage>
        <taxon>Bacteria</taxon>
        <taxon>Pseudomonadati</taxon>
        <taxon>Bacteroidota</taxon>
        <taxon>Flavobacteriia</taxon>
        <taxon>Flavobacteriales</taxon>
        <taxon>Flavobacteriaceae</taxon>
        <taxon>Algibacter</taxon>
    </lineage>
</organism>
<evidence type="ECO:0000259" key="1">
    <source>
        <dbReference type="Pfam" id="PF00535"/>
    </source>
</evidence>
<evidence type="ECO:0000313" key="3">
    <source>
        <dbReference type="Proteomes" id="UP001589590"/>
    </source>
</evidence>